<dbReference type="GO" id="GO:0005737">
    <property type="term" value="C:cytoplasm"/>
    <property type="evidence" value="ECO:0007669"/>
    <property type="project" value="UniProtKB-SubCell"/>
</dbReference>
<evidence type="ECO:0000313" key="13">
    <source>
        <dbReference type="EMBL" id="CAD8955949.1"/>
    </source>
</evidence>
<dbReference type="AlphaFoldDB" id="A0A6U2I2R5"/>
<keyword evidence="4" id="KW-0378">Hydrolase</keyword>
<proteinExistence type="inferred from homology"/>
<gene>
    <name evidence="13" type="ORF">HAND00432_LOCUS10487</name>
</gene>
<protein>
    <recommendedName>
        <fullName evidence="2">diphosphoinositol-polyphosphate diphosphatase</fullName>
        <ecNumber evidence="2">3.6.1.52</ecNumber>
    </recommendedName>
</protein>
<dbReference type="EC" id="3.6.1.52" evidence="2"/>
<dbReference type="InterPro" id="IPR016130">
    <property type="entry name" value="Tyr_Pase_AS"/>
</dbReference>
<evidence type="ECO:0000256" key="7">
    <source>
        <dbReference type="ARBA" id="ARBA00047562"/>
    </source>
</evidence>
<evidence type="ECO:0000256" key="4">
    <source>
        <dbReference type="ARBA" id="ARBA00022801"/>
    </source>
</evidence>
<evidence type="ECO:0000256" key="9">
    <source>
        <dbReference type="ARBA" id="ARBA00048424"/>
    </source>
</evidence>
<dbReference type="SUPFAM" id="SSF52799">
    <property type="entry name" value="(Phosphotyrosine protein) phosphatases II"/>
    <property type="match status" value="1"/>
</dbReference>
<dbReference type="PRINTS" id="PR01911">
    <property type="entry name" value="PFDSPHPHTASE"/>
</dbReference>
<comment type="subcellular location">
    <subcellularLocation>
        <location evidence="1">Cytoplasm</location>
    </subcellularLocation>
</comment>
<dbReference type="PROSITE" id="PS00383">
    <property type="entry name" value="TYR_PHOSPHATASE_1"/>
    <property type="match status" value="1"/>
</dbReference>
<feature type="region of interest" description="Disordered" evidence="10">
    <location>
        <begin position="1"/>
        <end position="69"/>
    </location>
</feature>
<evidence type="ECO:0000256" key="2">
    <source>
        <dbReference type="ARBA" id="ARBA00012527"/>
    </source>
</evidence>
<comment type="catalytic activity">
    <reaction evidence="8">
        <text>1,5-bis(diphospho)-1D-myo-inositol 2,3,4,6-tetrakisphosphate + H2O = 1-diphospho-1D-myo-inositol 2,3,4,5,6-pentakisphosphate + phosphate + 2 H(+)</text>
        <dbReference type="Rhea" id="RHEA:79699"/>
        <dbReference type="ChEBI" id="CHEBI:15377"/>
        <dbReference type="ChEBI" id="CHEBI:15378"/>
        <dbReference type="ChEBI" id="CHEBI:43474"/>
        <dbReference type="ChEBI" id="CHEBI:74946"/>
        <dbReference type="ChEBI" id="CHEBI:77983"/>
        <dbReference type="EC" id="3.6.1.52"/>
    </reaction>
    <physiologicalReaction direction="left-to-right" evidence="8">
        <dbReference type="Rhea" id="RHEA:79700"/>
    </physiologicalReaction>
</comment>
<evidence type="ECO:0000256" key="6">
    <source>
        <dbReference type="ARBA" id="ARBA00047342"/>
    </source>
</evidence>
<dbReference type="Pfam" id="PF03162">
    <property type="entry name" value="Y_phosphatase2"/>
    <property type="match status" value="1"/>
</dbReference>
<comment type="similarity">
    <text evidence="5">Belongs to the protein-tyrosine phosphatase family. Atypical dual-specificity phosphatase Siw14-like subfamily.</text>
</comment>
<dbReference type="PROSITE" id="PS50056">
    <property type="entry name" value="TYR_PHOSPHATASE_2"/>
    <property type="match status" value="1"/>
</dbReference>
<organism evidence="13">
    <name type="scientific">Hemiselmis andersenii</name>
    <name type="common">Cryptophyte alga</name>
    <dbReference type="NCBI Taxonomy" id="464988"/>
    <lineage>
        <taxon>Eukaryota</taxon>
        <taxon>Cryptophyceae</taxon>
        <taxon>Cryptomonadales</taxon>
        <taxon>Hemiselmidaceae</taxon>
        <taxon>Hemiselmis</taxon>
    </lineage>
</organism>
<dbReference type="PANTHER" id="PTHR31126:SF48">
    <property type="entry name" value="INOSITOL PHOSPHATASE SIW14"/>
    <property type="match status" value="1"/>
</dbReference>
<feature type="domain" description="Tyrosine specific protein phosphatases" evidence="12">
    <location>
        <begin position="178"/>
        <end position="245"/>
    </location>
</feature>
<sequence>MSGFVPASPPVPLDDEIRTPPLLGSHHHTRAGSWPVIPGAGSPKRMESDGSHPTLPPTPDHLVADDAGSFSHLSPAYQPSLVSDASFQPAPGAAAIPPYDDLLIPPLNFGRVCRGVYRSGFPGRKNFHFLRKLGIGSVVNLSEHEYPPETLDHFHSMGIKSLNLMVKGNKEPFQSSDEDVISSALHMVLDATPDRPLLLHCTKGTHRTGCVVGCLRKLEGWSLATVFDEYRRYAGTKVHLLDQQFIEFFTPTAEHREKERKTRKNR</sequence>
<dbReference type="InterPro" id="IPR004861">
    <property type="entry name" value="Siw14-like"/>
</dbReference>
<evidence type="ECO:0000259" key="11">
    <source>
        <dbReference type="PROSITE" id="PS50054"/>
    </source>
</evidence>
<dbReference type="PANTHER" id="PTHR31126">
    <property type="entry name" value="TYROSINE-PROTEIN PHOSPHATASE"/>
    <property type="match status" value="1"/>
</dbReference>
<evidence type="ECO:0000256" key="5">
    <source>
        <dbReference type="ARBA" id="ARBA00044949"/>
    </source>
</evidence>
<dbReference type="EMBL" id="HBFX01017316">
    <property type="protein sequence ID" value="CAD8955949.1"/>
    <property type="molecule type" value="Transcribed_RNA"/>
</dbReference>
<evidence type="ECO:0000259" key="12">
    <source>
        <dbReference type="PROSITE" id="PS50056"/>
    </source>
</evidence>
<evidence type="ECO:0000256" key="3">
    <source>
        <dbReference type="ARBA" id="ARBA00022490"/>
    </source>
</evidence>
<evidence type="ECO:0000256" key="10">
    <source>
        <dbReference type="SAM" id="MobiDB-lite"/>
    </source>
</evidence>
<reference evidence="13" key="1">
    <citation type="submission" date="2021-01" db="EMBL/GenBank/DDBJ databases">
        <authorList>
            <person name="Corre E."/>
            <person name="Pelletier E."/>
            <person name="Niang G."/>
            <person name="Scheremetjew M."/>
            <person name="Finn R."/>
            <person name="Kale V."/>
            <person name="Holt S."/>
            <person name="Cochrane G."/>
            <person name="Meng A."/>
            <person name="Brown T."/>
            <person name="Cohen L."/>
        </authorList>
    </citation>
    <scope>NUCLEOTIDE SEQUENCE</scope>
    <source>
        <strain evidence="13">CCMP644</strain>
    </source>
</reference>
<keyword evidence="3" id="KW-0963">Cytoplasm</keyword>
<dbReference type="InterPro" id="IPR020422">
    <property type="entry name" value="TYR_PHOSPHATASE_DUAL_dom"/>
</dbReference>
<dbReference type="GO" id="GO:0016791">
    <property type="term" value="F:phosphatase activity"/>
    <property type="evidence" value="ECO:0007669"/>
    <property type="project" value="InterPro"/>
</dbReference>
<dbReference type="Gene3D" id="3.90.190.10">
    <property type="entry name" value="Protein tyrosine phosphatase superfamily"/>
    <property type="match status" value="1"/>
</dbReference>
<dbReference type="GO" id="GO:0008486">
    <property type="term" value="F:diphosphoinositol-polyphosphate diphosphatase activity"/>
    <property type="evidence" value="ECO:0007669"/>
    <property type="project" value="UniProtKB-EC"/>
</dbReference>
<dbReference type="PROSITE" id="PS50054">
    <property type="entry name" value="TYR_PHOSPHATASE_DUAL"/>
    <property type="match status" value="1"/>
</dbReference>
<name>A0A6U2I2R5_HEMAN</name>
<comment type="catalytic activity">
    <reaction evidence="9">
        <text>6-diphospho-1D-myo-inositol pentakisphosphate + H2O = 1D-myo-inositol hexakisphosphate + phosphate + H(+)</text>
        <dbReference type="Rhea" id="RHEA:79703"/>
        <dbReference type="ChEBI" id="CHEBI:15377"/>
        <dbReference type="ChEBI" id="CHEBI:15378"/>
        <dbReference type="ChEBI" id="CHEBI:43474"/>
        <dbReference type="ChEBI" id="CHEBI:58130"/>
        <dbReference type="ChEBI" id="CHEBI:230534"/>
        <dbReference type="EC" id="3.6.1.52"/>
    </reaction>
    <physiologicalReaction direction="left-to-right" evidence="9">
        <dbReference type="Rhea" id="RHEA:79704"/>
    </physiologicalReaction>
</comment>
<dbReference type="InterPro" id="IPR000387">
    <property type="entry name" value="Tyr_Pase_dom"/>
</dbReference>
<dbReference type="InterPro" id="IPR020428">
    <property type="entry name" value="PFA-DSPs"/>
</dbReference>
<comment type="catalytic activity">
    <reaction evidence="6">
        <text>5-diphospho-1D-myo-inositol 1,2,3,4,6-pentakisphosphate + H2O = 1D-myo-inositol hexakisphosphate + phosphate + H(+)</text>
        <dbReference type="Rhea" id="RHEA:22384"/>
        <dbReference type="ChEBI" id="CHEBI:15377"/>
        <dbReference type="ChEBI" id="CHEBI:15378"/>
        <dbReference type="ChEBI" id="CHEBI:43474"/>
        <dbReference type="ChEBI" id="CHEBI:58130"/>
        <dbReference type="ChEBI" id="CHEBI:58628"/>
        <dbReference type="EC" id="3.6.1.52"/>
    </reaction>
    <physiologicalReaction direction="left-to-right" evidence="6">
        <dbReference type="Rhea" id="RHEA:22385"/>
    </physiologicalReaction>
</comment>
<accession>A0A6U2I2R5</accession>
<dbReference type="FunFam" id="3.90.190.10:FF:000035">
    <property type="entry name" value="Tyrosine phosphatase, putative"/>
    <property type="match status" value="1"/>
</dbReference>
<dbReference type="InterPro" id="IPR029021">
    <property type="entry name" value="Prot-tyrosine_phosphatase-like"/>
</dbReference>
<feature type="domain" description="Tyrosine-protein phosphatase" evidence="11">
    <location>
        <begin position="108"/>
        <end position="261"/>
    </location>
</feature>
<evidence type="ECO:0000256" key="8">
    <source>
        <dbReference type="ARBA" id="ARBA00047927"/>
    </source>
</evidence>
<evidence type="ECO:0000256" key="1">
    <source>
        <dbReference type="ARBA" id="ARBA00004496"/>
    </source>
</evidence>
<comment type="catalytic activity">
    <reaction evidence="7">
        <text>3,5-bis(diphospho)-1D-myo-inositol 1,2,4,6-tetrakisphosphate + H2O = 3-diphospho-1D-myo-inositol 1,2,4,5,6-pentakisphosphate + phosphate + 2 H(+)</text>
        <dbReference type="Rhea" id="RHEA:56312"/>
        <dbReference type="ChEBI" id="CHEBI:15377"/>
        <dbReference type="ChEBI" id="CHEBI:15378"/>
        <dbReference type="ChEBI" id="CHEBI:43474"/>
        <dbReference type="ChEBI" id="CHEBI:140372"/>
        <dbReference type="ChEBI" id="CHEBI:140374"/>
        <dbReference type="EC" id="3.6.1.52"/>
    </reaction>
    <physiologicalReaction direction="left-to-right" evidence="7">
        <dbReference type="Rhea" id="RHEA:56313"/>
    </physiologicalReaction>
</comment>